<dbReference type="Proteomes" id="UP000324222">
    <property type="component" value="Unassembled WGS sequence"/>
</dbReference>
<protein>
    <submittedName>
        <fullName evidence="1">Uncharacterized protein</fullName>
    </submittedName>
</protein>
<keyword evidence="2" id="KW-1185">Reference proteome</keyword>
<proteinExistence type="predicted"/>
<comment type="caution">
    <text evidence="1">The sequence shown here is derived from an EMBL/GenBank/DDBJ whole genome shotgun (WGS) entry which is preliminary data.</text>
</comment>
<reference evidence="1 2" key="1">
    <citation type="submission" date="2019-05" db="EMBL/GenBank/DDBJ databases">
        <title>Another draft genome of Portunus trituberculatus and its Hox gene families provides insights of decapod evolution.</title>
        <authorList>
            <person name="Jeong J.-H."/>
            <person name="Song I."/>
            <person name="Kim S."/>
            <person name="Choi T."/>
            <person name="Kim D."/>
            <person name="Ryu S."/>
            <person name="Kim W."/>
        </authorList>
    </citation>
    <scope>NUCLEOTIDE SEQUENCE [LARGE SCALE GENOMIC DNA]</scope>
    <source>
        <tissue evidence="1">Muscle</tissue>
    </source>
</reference>
<gene>
    <name evidence="1" type="ORF">E2C01_028630</name>
</gene>
<evidence type="ECO:0000313" key="2">
    <source>
        <dbReference type="Proteomes" id="UP000324222"/>
    </source>
</evidence>
<organism evidence="1 2">
    <name type="scientific">Portunus trituberculatus</name>
    <name type="common">Swimming crab</name>
    <name type="synonym">Neptunus trituberculatus</name>
    <dbReference type="NCBI Taxonomy" id="210409"/>
    <lineage>
        <taxon>Eukaryota</taxon>
        <taxon>Metazoa</taxon>
        <taxon>Ecdysozoa</taxon>
        <taxon>Arthropoda</taxon>
        <taxon>Crustacea</taxon>
        <taxon>Multicrustacea</taxon>
        <taxon>Malacostraca</taxon>
        <taxon>Eumalacostraca</taxon>
        <taxon>Eucarida</taxon>
        <taxon>Decapoda</taxon>
        <taxon>Pleocyemata</taxon>
        <taxon>Brachyura</taxon>
        <taxon>Eubrachyura</taxon>
        <taxon>Portunoidea</taxon>
        <taxon>Portunidae</taxon>
        <taxon>Portuninae</taxon>
        <taxon>Portunus</taxon>
    </lineage>
</organism>
<dbReference type="EMBL" id="VSRR010003223">
    <property type="protein sequence ID" value="MPC35212.1"/>
    <property type="molecule type" value="Genomic_DNA"/>
</dbReference>
<sequence length="86" mass="9536">MRRPLRSRREVIKVTAAELTVALVTAAIVTRSLSAFGTVGMKDDIARTSLGSWVAVGVWLVEHYNPHMTSKDLQTPDFTCAQETLY</sequence>
<dbReference type="AlphaFoldDB" id="A0A5B7EM15"/>
<evidence type="ECO:0000313" key="1">
    <source>
        <dbReference type="EMBL" id="MPC35212.1"/>
    </source>
</evidence>
<name>A0A5B7EM15_PORTR</name>
<accession>A0A5B7EM15</accession>